<dbReference type="Proteomes" id="UP001555826">
    <property type="component" value="Unassembled WGS sequence"/>
</dbReference>
<dbReference type="RefSeq" id="WP_367640286.1">
    <property type="nucleotide sequence ID" value="NZ_JBFNQN010000015.1"/>
</dbReference>
<dbReference type="Pfam" id="PF19952">
    <property type="entry name" value="DUF6414"/>
    <property type="match status" value="1"/>
</dbReference>
<dbReference type="EMBL" id="JBFNQN010000015">
    <property type="protein sequence ID" value="MEW9267093.1"/>
    <property type="molecule type" value="Genomic_DNA"/>
</dbReference>
<reference evidence="1 2" key="1">
    <citation type="submission" date="2024-07" db="EMBL/GenBank/DDBJ databases">
        <authorList>
            <person name="Thanompreechachai J."/>
            <person name="Duangmal K."/>
        </authorList>
    </citation>
    <scope>NUCLEOTIDE SEQUENCE [LARGE SCALE GENOMIC DNA]</scope>
    <source>
        <strain evidence="1 2">KCTC 19886</strain>
    </source>
</reference>
<evidence type="ECO:0000313" key="2">
    <source>
        <dbReference type="Proteomes" id="UP001555826"/>
    </source>
</evidence>
<evidence type="ECO:0000313" key="1">
    <source>
        <dbReference type="EMBL" id="MEW9267093.1"/>
    </source>
</evidence>
<protein>
    <submittedName>
        <fullName evidence="1">Uncharacterized protein</fullName>
    </submittedName>
</protein>
<sequence length="264" mass="28780">MLRRFLYLDTVALSQYISAMEGGHRTESTSRSLHSGSGGGEVDAKIVKVNGEKGREEERSQTLSDTDGARFDRLLKAAAMDAEELGWVEVFEPDSDFDGIGLGAMVSWECDLYVPHIIQMLAKSGEALGALDMMRSVLPAAHDLGLSTEGLPSADAMSAAASLISGVGANLVVVGEDDDTDWKIAAQVDEQFQLGDLEGRARIVGKVSRIIREGQWKPFLTFPGMKLLSREDRRRMERQAPAEGKEDEYLSGPALMVDLLAVYR</sequence>
<accession>A0ABV3PBT1</accession>
<name>A0ABV3PBT1_9ACTN</name>
<gene>
    <name evidence="1" type="ORF">AB1207_20265</name>
</gene>
<comment type="caution">
    <text evidence="1">The sequence shown here is derived from an EMBL/GenBank/DDBJ whole genome shotgun (WGS) entry which is preliminary data.</text>
</comment>
<keyword evidence="2" id="KW-1185">Reference proteome</keyword>
<proteinExistence type="predicted"/>
<organism evidence="1 2">
    <name type="scientific">Kineococcus endophyticus</name>
    <dbReference type="NCBI Taxonomy" id="1181883"/>
    <lineage>
        <taxon>Bacteria</taxon>
        <taxon>Bacillati</taxon>
        <taxon>Actinomycetota</taxon>
        <taxon>Actinomycetes</taxon>
        <taxon>Kineosporiales</taxon>
        <taxon>Kineosporiaceae</taxon>
        <taxon>Kineococcus</taxon>
    </lineage>
</organism>
<dbReference type="InterPro" id="IPR045633">
    <property type="entry name" value="DUF6414"/>
</dbReference>